<comment type="caution">
    <text evidence="1">The sequence shown here is derived from an EMBL/GenBank/DDBJ whole genome shotgun (WGS) entry which is preliminary data.</text>
</comment>
<dbReference type="Proteomes" id="UP001172159">
    <property type="component" value="Unassembled WGS sequence"/>
</dbReference>
<reference evidence="1" key="1">
    <citation type="submission" date="2023-06" db="EMBL/GenBank/DDBJ databases">
        <title>Genome-scale phylogeny and comparative genomics of the fungal order Sordariales.</title>
        <authorList>
            <consortium name="Lawrence Berkeley National Laboratory"/>
            <person name="Hensen N."/>
            <person name="Bonometti L."/>
            <person name="Westerberg I."/>
            <person name="Brannstrom I.O."/>
            <person name="Guillou S."/>
            <person name="Cros-Aarteil S."/>
            <person name="Calhoun S."/>
            <person name="Haridas S."/>
            <person name="Kuo A."/>
            <person name="Mondo S."/>
            <person name="Pangilinan J."/>
            <person name="Riley R."/>
            <person name="Labutti K."/>
            <person name="Andreopoulos B."/>
            <person name="Lipzen A."/>
            <person name="Chen C."/>
            <person name="Yanf M."/>
            <person name="Daum C."/>
            <person name="Ng V."/>
            <person name="Clum A."/>
            <person name="Steindorff A."/>
            <person name="Ohm R."/>
            <person name="Martin F."/>
            <person name="Silar P."/>
            <person name="Natvig D."/>
            <person name="Lalanne C."/>
            <person name="Gautier V."/>
            <person name="Ament-Velasquez S.L."/>
            <person name="Kruys A."/>
            <person name="Hutchinson M.I."/>
            <person name="Powell A.J."/>
            <person name="Barry K."/>
            <person name="Miller A.N."/>
            <person name="Grigoriev I.V."/>
            <person name="Debuchy R."/>
            <person name="Gladieux P."/>
            <person name="Thoren M.H."/>
            <person name="Johannesson H."/>
        </authorList>
    </citation>
    <scope>NUCLEOTIDE SEQUENCE</scope>
    <source>
        <strain evidence="1">CBS 540.89</strain>
    </source>
</reference>
<keyword evidence="2" id="KW-1185">Reference proteome</keyword>
<evidence type="ECO:0000313" key="1">
    <source>
        <dbReference type="EMBL" id="KAK0735972.1"/>
    </source>
</evidence>
<name>A0AA40BKM8_9PEZI</name>
<accession>A0AA40BKM8</accession>
<evidence type="ECO:0000313" key="2">
    <source>
        <dbReference type="Proteomes" id="UP001172159"/>
    </source>
</evidence>
<sequence>MTLDYSAKYTPKPIPDLEGDADFQQWQSACKFTLHRFRLSGIIDGTLEPPAATDPTATIEEYRNKKNLAYGIIRDSVEPVMYELQAAGFDEDDNHYDPKKLWDVVHKVIPKSTPTPATQGHHQGMEFSAQNRSAASIIGRARSSPLPPILWPPSQEW</sequence>
<proteinExistence type="predicted"/>
<organism evidence="1 2">
    <name type="scientific">Apiosordaria backusii</name>
    <dbReference type="NCBI Taxonomy" id="314023"/>
    <lineage>
        <taxon>Eukaryota</taxon>
        <taxon>Fungi</taxon>
        <taxon>Dikarya</taxon>
        <taxon>Ascomycota</taxon>
        <taxon>Pezizomycotina</taxon>
        <taxon>Sordariomycetes</taxon>
        <taxon>Sordariomycetidae</taxon>
        <taxon>Sordariales</taxon>
        <taxon>Lasiosphaeriaceae</taxon>
        <taxon>Apiosordaria</taxon>
    </lineage>
</organism>
<dbReference type="AlphaFoldDB" id="A0AA40BKM8"/>
<gene>
    <name evidence="1" type="ORF">B0T21DRAFT_366048</name>
</gene>
<dbReference type="EMBL" id="JAUKTV010000006">
    <property type="protein sequence ID" value="KAK0735972.1"/>
    <property type="molecule type" value="Genomic_DNA"/>
</dbReference>
<protein>
    <submittedName>
        <fullName evidence="1">Uncharacterized protein</fullName>
    </submittedName>
</protein>